<dbReference type="OrthoDB" id="3945418at2759"/>
<dbReference type="EMBL" id="QGMK01000553">
    <property type="protein sequence ID" value="TVY81084.1"/>
    <property type="molecule type" value="Genomic_DNA"/>
</dbReference>
<organism evidence="2 3">
    <name type="scientific">Lachnellula suecica</name>
    <dbReference type="NCBI Taxonomy" id="602035"/>
    <lineage>
        <taxon>Eukaryota</taxon>
        <taxon>Fungi</taxon>
        <taxon>Dikarya</taxon>
        <taxon>Ascomycota</taxon>
        <taxon>Pezizomycotina</taxon>
        <taxon>Leotiomycetes</taxon>
        <taxon>Helotiales</taxon>
        <taxon>Lachnaceae</taxon>
        <taxon>Lachnellula</taxon>
    </lineage>
</organism>
<feature type="transmembrane region" description="Helical" evidence="1">
    <location>
        <begin position="12"/>
        <end position="32"/>
    </location>
</feature>
<evidence type="ECO:0000313" key="2">
    <source>
        <dbReference type="EMBL" id="TVY81084.1"/>
    </source>
</evidence>
<keyword evidence="2" id="KW-0560">Oxidoreductase</keyword>
<proteinExistence type="predicted"/>
<keyword evidence="1" id="KW-0812">Transmembrane</keyword>
<keyword evidence="1" id="KW-0472">Membrane</keyword>
<comment type="caution">
    <text evidence="2">The sequence shown here is derived from an EMBL/GenBank/DDBJ whole genome shotgun (WGS) entry which is preliminary data.</text>
</comment>
<evidence type="ECO:0000256" key="1">
    <source>
        <dbReference type="SAM" id="Phobius"/>
    </source>
</evidence>
<name>A0A8T9CBC3_9HELO</name>
<keyword evidence="1" id="KW-1133">Transmembrane helix</keyword>
<dbReference type="AlphaFoldDB" id="A0A8T9CBC3"/>
<accession>A0A8T9CBC3</accession>
<evidence type="ECO:0000313" key="3">
    <source>
        <dbReference type="Proteomes" id="UP000469558"/>
    </source>
</evidence>
<protein>
    <submittedName>
        <fullName evidence="2">Cytochrome P450 monooxygenase aclL</fullName>
    </submittedName>
</protein>
<keyword evidence="3" id="KW-1185">Reference proteome</keyword>
<reference evidence="2 3" key="1">
    <citation type="submission" date="2018-05" db="EMBL/GenBank/DDBJ databases">
        <title>Genome sequencing and assembly of the regulated plant pathogen Lachnellula willkommii and related sister species for the development of diagnostic species identification markers.</title>
        <authorList>
            <person name="Giroux E."/>
            <person name="Bilodeau G."/>
        </authorList>
    </citation>
    <scope>NUCLEOTIDE SEQUENCE [LARGE SCALE GENOMIC DNA]</scope>
    <source>
        <strain evidence="2 3">CBS 268.59</strain>
    </source>
</reference>
<gene>
    <name evidence="2" type="primary">aclL_10</name>
    <name evidence="2" type="ORF">LSUE1_G003167</name>
</gene>
<sequence>MFPLQHFTEVAYNVTCISIALVVTTIGTKAVYNLYFHPLRSYPGPLLARASRLPFLYYQVTGRIPHTLKLWHEIYGESIRIAPNDLSYTKSQAWFDIHG</sequence>
<dbReference type="GO" id="GO:0004497">
    <property type="term" value="F:monooxygenase activity"/>
    <property type="evidence" value="ECO:0007669"/>
    <property type="project" value="UniProtKB-KW"/>
</dbReference>
<dbReference type="Proteomes" id="UP000469558">
    <property type="component" value="Unassembled WGS sequence"/>
</dbReference>
<keyword evidence="2" id="KW-0503">Monooxygenase</keyword>